<keyword evidence="1 4" id="KW-0689">Ribosomal protein</keyword>
<dbReference type="GO" id="GO:0005840">
    <property type="term" value="C:ribosome"/>
    <property type="evidence" value="ECO:0007669"/>
    <property type="project" value="UniProtKB-KW"/>
</dbReference>
<dbReference type="InterPro" id="IPR002358">
    <property type="entry name" value="Ribosomal_uL6_CS"/>
</dbReference>
<keyword evidence="5" id="KW-0699">rRNA-binding</keyword>
<protein>
    <recommendedName>
        <fullName evidence="3 5">50S ribosomal protein L6</fullName>
    </recommendedName>
</protein>
<reference evidence="8" key="1">
    <citation type="submission" date="2017-08" db="EMBL/GenBank/DDBJ databases">
        <title>A dynamic microbial community with high functional redundancy inhabits the cold, oxic subseafloor aquifer.</title>
        <authorList>
            <person name="Tully B.J."/>
            <person name="Wheat C.G."/>
            <person name="Glazer B.T."/>
            <person name="Huber J.A."/>
        </authorList>
    </citation>
    <scope>NUCLEOTIDE SEQUENCE [LARGE SCALE GENOMIC DNA]</scope>
</reference>
<evidence type="ECO:0000256" key="4">
    <source>
        <dbReference type="RuleBase" id="RU003869"/>
    </source>
</evidence>
<evidence type="ECO:0000256" key="2">
    <source>
        <dbReference type="ARBA" id="ARBA00023274"/>
    </source>
</evidence>
<dbReference type="PIRSF" id="PIRSF002162">
    <property type="entry name" value="Ribosomal_L6"/>
    <property type="match status" value="1"/>
</dbReference>
<dbReference type="PRINTS" id="PR00059">
    <property type="entry name" value="RIBOSOMALL6"/>
</dbReference>
<dbReference type="PANTHER" id="PTHR11655">
    <property type="entry name" value="60S/50S RIBOSOMAL PROTEIN L6/L9"/>
    <property type="match status" value="1"/>
</dbReference>
<evidence type="ECO:0000256" key="3">
    <source>
        <dbReference type="ARBA" id="ARBA00035454"/>
    </source>
</evidence>
<dbReference type="GO" id="GO:0003735">
    <property type="term" value="F:structural constituent of ribosome"/>
    <property type="evidence" value="ECO:0007669"/>
    <property type="project" value="InterPro"/>
</dbReference>
<gene>
    <name evidence="7" type="primary">rplF</name>
    <name evidence="7" type="ORF">COB67_11995</name>
</gene>
<feature type="domain" description="Large ribosomal subunit protein uL6 alpha-beta" evidence="6">
    <location>
        <begin position="83"/>
        <end position="158"/>
    </location>
</feature>
<proteinExistence type="inferred from homology"/>
<sequence length="171" mass="19602">MFVKMKNIFKATTFIPPNVQLFIKNNLLFIKGPLGSVCLDLNPLKKIFLGTRKKKIVYSTIFRLFQKNLLGVCLRYVVRLSFVGIGFRVEAIEKGFIKLKLGFSHFVFVKIPPYIRVFAPKKTVLVVESIDDQLLKEFCARLQSLKAPDAYKGKGILYKNQTVILKEGKKK</sequence>
<evidence type="ECO:0000256" key="1">
    <source>
        <dbReference type="ARBA" id="ARBA00022980"/>
    </source>
</evidence>
<comment type="caution">
    <text evidence="7">The sequence shown here is derived from an EMBL/GenBank/DDBJ whole genome shotgun (WGS) entry which is preliminary data.</text>
</comment>
<keyword evidence="2 4" id="KW-0687">Ribonucleoprotein</keyword>
<dbReference type="Gene3D" id="3.90.930.12">
    <property type="entry name" value="Ribosomal protein L6, alpha-beta domain"/>
    <property type="match status" value="1"/>
</dbReference>
<evidence type="ECO:0000256" key="5">
    <source>
        <dbReference type="RuleBase" id="RU003870"/>
    </source>
</evidence>
<dbReference type="EMBL" id="NVSR01000128">
    <property type="protein sequence ID" value="PCI24068.1"/>
    <property type="molecule type" value="Genomic_DNA"/>
</dbReference>
<evidence type="ECO:0000259" key="6">
    <source>
        <dbReference type="Pfam" id="PF00347"/>
    </source>
</evidence>
<dbReference type="InterPro" id="IPR020040">
    <property type="entry name" value="Ribosomal_uL6_a/b-dom"/>
</dbReference>
<evidence type="ECO:0000313" key="7">
    <source>
        <dbReference type="EMBL" id="PCI24068.1"/>
    </source>
</evidence>
<dbReference type="GO" id="GO:0019843">
    <property type="term" value="F:rRNA binding"/>
    <property type="evidence" value="ECO:0007669"/>
    <property type="project" value="UniProtKB-KW"/>
</dbReference>
<name>A0A2A4SS41_9DELT</name>
<dbReference type="GO" id="GO:1990904">
    <property type="term" value="C:ribonucleoprotein complex"/>
    <property type="evidence" value="ECO:0007669"/>
    <property type="project" value="UniProtKB-KW"/>
</dbReference>
<dbReference type="InterPro" id="IPR019906">
    <property type="entry name" value="Ribosomal_uL6_bac-type"/>
</dbReference>
<dbReference type="AlphaFoldDB" id="A0A2A4SS41"/>
<dbReference type="PANTHER" id="PTHR11655:SF14">
    <property type="entry name" value="LARGE RIBOSOMAL SUBUNIT PROTEIN UL6M"/>
    <property type="match status" value="1"/>
</dbReference>
<accession>A0A2A4SS41</accession>
<dbReference type="InterPro" id="IPR000702">
    <property type="entry name" value="Ribosomal_uL6-like"/>
</dbReference>
<comment type="similarity">
    <text evidence="4">Belongs to the universal ribosomal protein uL6 family.</text>
</comment>
<comment type="function">
    <text evidence="5">This protein binds to the 23S rRNA, and is important in its secondary structure. It is located near the subunit interface in the base of the L7/L12 stalk, and near the tRNA binding site of the peptidyltransferase center.</text>
</comment>
<dbReference type="GO" id="GO:0006412">
    <property type="term" value="P:translation"/>
    <property type="evidence" value="ECO:0007669"/>
    <property type="project" value="InterPro"/>
</dbReference>
<dbReference type="SUPFAM" id="SSF56053">
    <property type="entry name" value="Ribosomal protein L6"/>
    <property type="match status" value="2"/>
</dbReference>
<dbReference type="PROSITE" id="PS00525">
    <property type="entry name" value="RIBOSOMAL_L6_1"/>
    <property type="match status" value="1"/>
</dbReference>
<dbReference type="Proteomes" id="UP000218113">
    <property type="component" value="Unassembled WGS sequence"/>
</dbReference>
<dbReference type="InterPro" id="IPR036789">
    <property type="entry name" value="Ribosomal_uL6-like_a/b-dom_sf"/>
</dbReference>
<keyword evidence="5" id="KW-0694">RNA-binding</keyword>
<evidence type="ECO:0000313" key="8">
    <source>
        <dbReference type="Proteomes" id="UP000218113"/>
    </source>
</evidence>
<dbReference type="Pfam" id="PF00347">
    <property type="entry name" value="Ribosomal_L6"/>
    <property type="match status" value="1"/>
</dbReference>
<organism evidence="7 8">
    <name type="scientific">SAR324 cluster bacterium</name>
    <dbReference type="NCBI Taxonomy" id="2024889"/>
    <lineage>
        <taxon>Bacteria</taxon>
        <taxon>Deltaproteobacteria</taxon>
        <taxon>SAR324 cluster</taxon>
    </lineage>
</organism>